<dbReference type="AlphaFoldDB" id="A0A9W8LS27"/>
<dbReference type="PANTHER" id="PTHR24126:SF14">
    <property type="entry name" value="ANK_REP_REGION DOMAIN-CONTAINING PROTEIN"/>
    <property type="match status" value="1"/>
</dbReference>
<sequence length="498" mass="53731">MEVDEDNAGSSGNSTQSTTTEGVLSTQDNSTATFTTMFSPVGMMVSTLTQPLLPDARGIFHYHRPNLPTGMRGTIAARDATLAALLRRRLGVESQAFQRPPPRLVGLSDMLLPSRSRPFARRLLAAPIREHQATEPTGDASSSRGSEDDQWISDPEAEEESDALVRKMRQLEQRVYLRAGAARGSNRARGITKAPRHASAQLSHSHHRGATEGALSCACRRIQMDDSETRRKVTEMGQGDADSIFRQLQAGASADISDSSGRTPLHVACSGGNVAAVRILLHMGAPVNCVDRLGNTPLTLAATAARADIVVLLLNARADPRLADGLVSAVSMVRSRLRMLRSQIRASRTDERMLSSLDDEARSRIRDRRSRAAAVARECVDIIRLLRAYSRIPRLSSVSPYTRYESAKSEASDPAILSEDAAGQLDELSSLLNSLGLDSSNAKPSPSPDTSKGKAASDHIQTTDDADSSYSNDDGAEVQMEELLDKFSLLLGDNSSKS</sequence>
<evidence type="ECO:0000313" key="6">
    <source>
        <dbReference type="Proteomes" id="UP001140094"/>
    </source>
</evidence>
<dbReference type="OrthoDB" id="341259at2759"/>
<dbReference type="SMART" id="SM00248">
    <property type="entry name" value="ANK"/>
    <property type="match status" value="2"/>
</dbReference>
<gene>
    <name evidence="5" type="ORF">H4R20_004448</name>
</gene>
<feature type="repeat" description="ANK" evidence="3">
    <location>
        <begin position="293"/>
        <end position="325"/>
    </location>
</feature>
<evidence type="ECO:0000256" key="4">
    <source>
        <dbReference type="SAM" id="MobiDB-lite"/>
    </source>
</evidence>
<proteinExistence type="predicted"/>
<keyword evidence="6" id="KW-1185">Reference proteome</keyword>
<evidence type="ECO:0000313" key="5">
    <source>
        <dbReference type="EMBL" id="KAJ2799418.1"/>
    </source>
</evidence>
<dbReference type="PROSITE" id="PS50088">
    <property type="entry name" value="ANK_REPEAT"/>
    <property type="match status" value="2"/>
</dbReference>
<reference evidence="5" key="1">
    <citation type="submission" date="2022-07" db="EMBL/GenBank/DDBJ databases">
        <title>Phylogenomic reconstructions and comparative analyses of Kickxellomycotina fungi.</title>
        <authorList>
            <person name="Reynolds N.K."/>
            <person name="Stajich J.E."/>
            <person name="Barry K."/>
            <person name="Grigoriev I.V."/>
            <person name="Crous P."/>
            <person name="Smith M.E."/>
        </authorList>
    </citation>
    <scope>NUCLEOTIDE SEQUENCE</scope>
    <source>
        <strain evidence="5">NRRL 1565</strain>
    </source>
</reference>
<dbReference type="Gene3D" id="1.25.40.20">
    <property type="entry name" value="Ankyrin repeat-containing domain"/>
    <property type="match status" value="1"/>
</dbReference>
<dbReference type="EMBL" id="JANBUO010001181">
    <property type="protein sequence ID" value="KAJ2799418.1"/>
    <property type="molecule type" value="Genomic_DNA"/>
</dbReference>
<feature type="compositionally biased region" description="Acidic residues" evidence="4">
    <location>
        <begin position="148"/>
        <end position="162"/>
    </location>
</feature>
<dbReference type="PROSITE" id="PS50297">
    <property type="entry name" value="ANK_REP_REGION"/>
    <property type="match status" value="2"/>
</dbReference>
<dbReference type="InterPro" id="IPR036770">
    <property type="entry name" value="Ankyrin_rpt-contain_sf"/>
</dbReference>
<feature type="region of interest" description="Disordered" evidence="4">
    <location>
        <begin position="127"/>
        <end position="162"/>
    </location>
</feature>
<feature type="region of interest" description="Disordered" evidence="4">
    <location>
        <begin position="436"/>
        <end position="475"/>
    </location>
</feature>
<accession>A0A9W8LS27</accession>
<dbReference type="PANTHER" id="PTHR24126">
    <property type="entry name" value="ANKYRIN REPEAT, PH AND SEC7 DOMAIN CONTAINING PROTEIN SECG-RELATED"/>
    <property type="match status" value="1"/>
</dbReference>
<comment type="caution">
    <text evidence="5">The sequence shown here is derived from an EMBL/GenBank/DDBJ whole genome shotgun (WGS) entry which is preliminary data.</text>
</comment>
<keyword evidence="1" id="KW-0677">Repeat</keyword>
<dbReference type="Proteomes" id="UP001140094">
    <property type="component" value="Unassembled WGS sequence"/>
</dbReference>
<feature type="region of interest" description="Disordered" evidence="4">
    <location>
        <begin position="1"/>
        <end position="28"/>
    </location>
</feature>
<feature type="repeat" description="ANK" evidence="3">
    <location>
        <begin position="260"/>
        <end position="292"/>
    </location>
</feature>
<dbReference type="Pfam" id="PF12796">
    <property type="entry name" value="Ank_2"/>
    <property type="match status" value="1"/>
</dbReference>
<evidence type="ECO:0000256" key="1">
    <source>
        <dbReference type="ARBA" id="ARBA00022737"/>
    </source>
</evidence>
<name>A0A9W8LS27_9FUNG</name>
<evidence type="ECO:0008006" key="7">
    <source>
        <dbReference type="Google" id="ProtNLM"/>
    </source>
</evidence>
<dbReference type="InterPro" id="IPR002110">
    <property type="entry name" value="Ankyrin_rpt"/>
</dbReference>
<feature type="compositionally biased region" description="Low complexity" evidence="4">
    <location>
        <begin position="9"/>
        <end position="22"/>
    </location>
</feature>
<protein>
    <recommendedName>
        <fullName evidence="7">Ankyrin</fullName>
    </recommendedName>
</protein>
<keyword evidence="2 3" id="KW-0040">ANK repeat</keyword>
<organism evidence="5 6">
    <name type="scientific">Coemansia guatemalensis</name>
    <dbReference type="NCBI Taxonomy" id="2761395"/>
    <lineage>
        <taxon>Eukaryota</taxon>
        <taxon>Fungi</taxon>
        <taxon>Fungi incertae sedis</taxon>
        <taxon>Zoopagomycota</taxon>
        <taxon>Kickxellomycotina</taxon>
        <taxon>Kickxellomycetes</taxon>
        <taxon>Kickxellales</taxon>
        <taxon>Kickxellaceae</taxon>
        <taxon>Coemansia</taxon>
    </lineage>
</organism>
<evidence type="ECO:0000256" key="2">
    <source>
        <dbReference type="ARBA" id="ARBA00023043"/>
    </source>
</evidence>
<evidence type="ECO:0000256" key="3">
    <source>
        <dbReference type="PROSITE-ProRule" id="PRU00023"/>
    </source>
</evidence>
<dbReference type="SUPFAM" id="SSF48403">
    <property type="entry name" value="Ankyrin repeat"/>
    <property type="match status" value="1"/>
</dbReference>